<evidence type="ECO:0000259" key="6">
    <source>
        <dbReference type="PROSITE" id="PS51296"/>
    </source>
</evidence>
<keyword evidence="2" id="KW-0479">Metal-binding</keyword>
<gene>
    <name evidence="7" type="primary">mstF</name>
</gene>
<dbReference type="InterPro" id="IPR036922">
    <property type="entry name" value="Rieske_2Fe-2S_sf"/>
</dbReference>
<reference evidence="7" key="1">
    <citation type="journal article" date="2017" name="Angew. Chem. Int. Ed. Engl.">
        <title>Cyanobacterial ent-Sterol-Like Natural Products from a Deviated Ubiquinone Pathway.</title>
        <authorList>
            <person name="Moosmann P."/>
            <person name="Ueoka R."/>
            <person name="Grauso L."/>
            <person name="Mangoni A."/>
            <person name="Morinaka B.I."/>
            <person name="Gugger M."/>
            <person name="Piel J."/>
        </authorList>
    </citation>
    <scope>NUCLEOTIDE SEQUENCE</scope>
    <source>
        <strain evidence="7">PCC 10023</strain>
    </source>
</reference>
<dbReference type="SUPFAM" id="SSF50022">
    <property type="entry name" value="ISP domain"/>
    <property type="match status" value="1"/>
</dbReference>
<keyword evidence="1" id="KW-0001">2Fe-2S</keyword>
<keyword evidence="4" id="KW-0408">Iron</keyword>
<evidence type="ECO:0000256" key="3">
    <source>
        <dbReference type="ARBA" id="ARBA00023002"/>
    </source>
</evidence>
<proteinExistence type="predicted"/>
<dbReference type="InterPro" id="IPR017941">
    <property type="entry name" value="Rieske_2Fe-2S"/>
</dbReference>
<dbReference type="GO" id="GO:0004497">
    <property type="term" value="F:monooxygenase activity"/>
    <property type="evidence" value="ECO:0007669"/>
    <property type="project" value="UniProtKB-ARBA"/>
</dbReference>
<dbReference type="InterPro" id="IPR050584">
    <property type="entry name" value="Cholesterol_7-desaturase"/>
</dbReference>
<dbReference type="GO" id="GO:0016705">
    <property type="term" value="F:oxidoreductase activity, acting on paired donors, with incorporation or reduction of molecular oxygen"/>
    <property type="evidence" value="ECO:0007669"/>
    <property type="project" value="UniProtKB-ARBA"/>
</dbReference>
<dbReference type="GO" id="GO:0051537">
    <property type="term" value="F:2 iron, 2 sulfur cluster binding"/>
    <property type="evidence" value="ECO:0007669"/>
    <property type="project" value="UniProtKB-KW"/>
</dbReference>
<keyword evidence="5" id="KW-0411">Iron-sulfur</keyword>
<evidence type="ECO:0000256" key="4">
    <source>
        <dbReference type="ARBA" id="ARBA00023004"/>
    </source>
</evidence>
<feature type="domain" description="Rieske" evidence="6">
    <location>
        <begin position="31"/>
        <end position="132"/>
    </location>
</feature>
<sequence>MSTNLEQIKDTKITQLKTKTEKGVTDLAASWYVAMESKDLGKKPKEIELFGQPLVAWRDQNGHPVIMQRYCSHMGTSLGMGKVIDGCLQCPFHHWSFDSSGQCVSIPEVENIPSKAHQTTYVTVERYDYVWVWYGSKTPLFPLPEFPAAEQERHKYMRGLRFSLNTTTTVPRLLENAYDYPHYFPVHSLKSVKEPIKCTLLNRHHPEQYNDLLIPNEAWYGALIEVRLKRFVGIIGAVVGALGLRFEKMDLLVNSWPSGHVIKTSFQGDEKLKLMVATSPINESKTLCHISIMVKKPSKFWLTLPYYMVFGVQPRLTVMEDLPFWNNMKPDGGGAYVIHDHVLLKFREFYQKWVDKIEQ</sequence>
<accession>A0A2D1CM85</accession>
<evidence type="ECO:0000256" key="2">
    <source>
        <dbReference type="ARBA" id="ARBA00022723"/>
    </source>
</evidence>
<dbReference type="EMBL" id="KY464182">
    <property type="protein sequence ID" value="ATN39900.1"/>
    <property type="molecule type" value="Genomic_DNA"/>
</dbReference>
<name>A0A2D1CM85_9CYAN</name>
<dbReference type="RefSeq" id="WP_414588666.1">
    <property type="nucleotide sequence ID" value="NZ_CAWUDP010000120.1"/>
</dbReference>
<keyword evidence="3" id="KW-0560">Oxidoreductase</keyword>
<dbReference type="GO" id="GO:0046872">
    <property type="term" value="F:metal ion binding"/>
    <property type="evidence" value="ECO:0007669"/>
    <property type="project" value="UniProtKB-KW"/>
</dbReference>
<dbReference type="Gene3D" id="3.90.380.10">
    <property type="entry name" value="Naphthalene 1,2-dioxygenase Alpha Subunit, Chain A, domain 1"/>
    <property type="match status" value="1"/>
</dbReference>
<protein>
    <submittedName>
        <fullName evidence="7">MstF</fullName>
    </submittedName>
</protein>
<dbReference type="AlphaFoldDB" id="A0A2D1CM85"/>
<dbReference type="Pfam" id="PF00355">
    <property type="entry name" value="Rieske"/>
    <property type="match status" value="1"/>
</dbReference>
<dbReference type="GO" id="GO:0005737">
    <property type="term" value="C:cytoplasm"/>
    <property type="evidence" value="ECO:0007669"/>
    <property type="project" value="TreeGrafter"/>
</dbReference>
<dbReference type="PROSITE" id="PS51296">
    <property type="entry name" value="RIESKE"/>
    <property type="match status" value="1"/>
</dbReference>
<evidence type="ECO:0000256" key="1">
    <source>
        <dbReference type="ARBA" id="ARBA00022714"/>
    </source>
</evidence>
<dbReference type="Gene3D" id="2.102.10.10">
    <property type="entry name" value="Rieske [2Fe-2S] iron-sulphur domain"/>
    <property type="match status" value="1"/>
</dbReference>
<evidence type="ECO:0000313" key="7">
    <source>
        <dbReference type="EMBL" id="ATN39900.1"/>
    </source>
</evidence>
<dbReference type="PANTHER" id="PTHR21266">
    <property type="entry name" value="IRON-SULFUR DOMAIN CONTAINING PROTEIN"/>
    <property type="match status" value="1"/>
</dbReference>
<organism evidence="7">
    <name type="scientific">Scytonema sp. PCC 10023</name>
    <dbReference type="NCBI Taxonomy" id="1680591"/>
    <lineage>
        <taxon>Bacteria</taxon>
        <taxon>Bacillati</taxon>
        <taxon>Cyanobacteriota</taxon>
        <taxon>Cyanophyceae</taxon>
        <taxon>Nostocales</taxon>
        <taxon>Scytonemataceae</taxon>
        <taxon>Scytonema</taxon>
    </lineage>
</organism>
<evidence type="ECO:0000256" key="5">
    <source>
        <dbReference type="ARBA" id="ARBA00023014"/>
    </source>
</evidence>
<dbReference type="PANTHER" id="PTHR21266:SF60">
    <property type="entry name" value="3-KETOSTEROID-9-ALPHA-MONOOXYGENASE, OXYGENASE COMPONENT"/>
    <property type="match status" value="1"/>
</dbReference>